<sequence>MPKGICNNTGRTRFKKGTIPWNKGKKGLTIAWNKGLKGVGGKT</sequence>
<evidence type="ECO:0000313" key="2">
    <source>
        <dbReference type="EMBL" id="QJA98041.1"/>
    </source>
</evidence>
<reference evidence="2" key="1">
    <citation type="submission" date="2020-03" db="EMBL/GenBank/DDBJ databases">
        <title>The deep terrestrial virosphere.</title>
        <authorList>
            <person name="Holmfeldt K."/>
            <person name="Nilsson E."/>
            <person name="Simone D."/>
            <person name="Lopez-Fernandez M."/>
            <person name="Wu X."/>
            <person name="de Brujin I."/>
            <person name="Lundin D."/>
            <person name="Andersson A."/>
            <person name="Bertilsson S."/>
            <person name="Dopson M."/>
        </authorList>
    </citation>
    <scope>NUCLEOTIDE SEQUENCE</scope>
    <source>
        <strain evidence="2">MM415B05749</strain>
    </source>
</reference>
<feature type="region of interest" description="Disordered" evidence="1">
    <location>
        <begin position="1"/>
        <end position="20"/>
    </location>
</feature>
<proteinExistence type="predicted"/>
<organism evidence="2">
    <name type="scientific">viral metagenome</name>
    <dbReference type="NCBI Taxonomy" id="1070528"/>
    <lineage>
        <taxon>unclassified sequences</taxon>
        <taxon>metagenomes</taxon>
        <taxon>organismal metagenomes</taxon>
    </lineage>
</organism>
<dbReference type="EMBL" id="MT143547">
    <property type="protein sequence ID" value="QJA98041.1"/>
    <property type="molecule type" value="Genomic_DNA"/>
</dbReference>
<feature type="compositionally biased region" description="Polar residues" evidence="1">
    <location>
        <begin position="1"/>
        <end position="11"/>
    </location>
</feature>
<accession>A0A6M3LYP0</accession>
<name>A0A6M3LYP0_9ZZZZ</name>
<protein>
    <submittedName>
        <fullName evidence="2">Uncharacterized protein</fullName>
    </submittedName>
</protein>
<evidence type="ECO:0000256" key="1">
    <source>
        <dbReference type="SAM" id="MobiDB-lite"/>
    </source>
</evidence>
<dbReference type="AlphaFoldDB" id="A0A6M3LYP0"/>
<gene>
    <name evidence="2" type="ORF">MM415B05749_0010</name>
</gene>